<reference evidence="1" key="1">
    <citation type="submission" date="2014-05" db="EMBL/GenBank/DDBJ databases">
        <authorList>
            <person name="Chronopoulou M."/>
        </authorList>
    </citation>
    <scope>NUCLEOTIDE SEQUENCE</scope>
    <source>
        <tissue evidence="1">Whole organism</tissue>
    </source>
</reference>
<protein>
    <submittedName>
        <fullName evidence="1">Uncharacterized protein</fullName>
    </submittedName>
</protein>
<name>A0A0K2V6U5_LEPSM</name>
<proteinExistence type="predicted"/>
<evidence type="ECO:0000313" key="1">
    <source>
        <dbReference type="EMBL" id="CDW45666.1"/>
    </source>
</evidence>
<dbReference type="AlphaFoldDB" id="A0A0K2V6U5"/>
<accession>A0A0K2V6U5</accession>
<dbReference type="EMBL" id="HACA01028305">
    <property type="protein sequence ID" value="CDW45666.1"/>
    <property type="molecule type" value="Transcribed_RNA"/>
</dbReference>
<organism evidence="1">
    <name type="scientific">Lepeophtheirus salmonis</name>
    <name type="common">Salmon louse</name>
    <name type="synonym">Caligus salmonis</name>
    <dbReference type="NCBI Taxonomy" id="72036"/>
    <lineage>
        <taxon>Eukaryota</taxon>
        <taxon>Metazoa</taxon>
        <taxon>Ecdysozoa</taxon>
        <taxon>Arthropoda</taxon>
        <taxon>Crustacea</taxon>
        <taxon>Multicrustacea</taxon>
        <taxon>Hexanauplia</taxon>
        <taxon>Copepoda</taxon>
        <taxon>Siphonostomatoida</taxon>
        <taxon>Caligidae</taxon>
        <taxon>Lepeophtheirus</taxon>
    </lineage>
</organism>
<sequence length="26" mass="3108">MRLLFFPRVFILNSVFSIYLIQLCSS</sequence>